<evidence type="ECO:0000313" key="4">
    <source>
        <dbReference type="Proteomes" id="UP000199400"/>
    </source>
</evidence>
<protein>
    <recommendedName>
        <fullName evidence="2">DUF4142 domain-containing protein</fullName>
    </recommendedName>
</protein>
<name>A0A1I2F725_9BACT</name>
<feature type="region of interest" description="Disordered" evidence="1">
    <location>
        <begin position="22"/>
        <end position="46"/>
    </location>
</feature>
<dbReference type="PANTHER" id="PTHR38593:SF1">
    <property type="entry name" value="BLR2558 PROTEIN"/>
    <property type="match status" value="1"/>
</dbReference>
<reference evidence="4" key="1">
    <citation type="submission" date="2016-10" db="EMBL/GenBank/DDBJ databases">
        <authorList>
            <person name="Varghese N."/>
            <person name="Submissions S."/>
        </authorList>
    </citation>
    <scope>NUCLEOTIDE SEQUENCE [LARGE SCALE GENOMIC DNA]</scope>
    <source>
        <strain evidence="4">ATCC 25963</strain>
    </source>
</reference>
<dbReference type="PANTHER" id="PTHR38593">
    <property type="entry name" value="BLR2558 PROTEIN"/>
    <property type="match status" value="1"/>
</dbReference>
<accession>A0A1I2F725</accession>
<dbReference type="EMBL" id="FOMX01000025">
    <property type="protein sequence ID" value="SFF01214.1"/>
    <property type="molecule type" value="Genomic_DNA"/>
</dbReference>
<dbReference type="PROSITE" id="PS51257">
    <property type="entry name" value="PROKAR_LIPOPROTEIN"/>
    <property type="match status" value="1"/>
</dbReference>
<dbReference type="AlphaFoldDB" id="A0A1I2F725"/>
<dbReference type="Proteomes" id="UP000199400">
    <property type="component" value="Unassembled WGS sequence"/>
</dbReference>
<proteinExistence type="predicted"/>
<dbReference type="RefSeq" id="WP_170136112.1">
    <property type="nucleotide sequence ID" value="NZ_FOMX01000025.1"/>
</dbReference>
<evidence type="ECO:0000259" key="2">
    <source>
        <dbReference type="Pfam" id="PF13628"/>
    </source>
</evidence>
<dbReference type="InterPro" id="IPR025419">
    <property type="entry name" value="DUF4142"/>
</dbReference>
<dbReference type="STRING" id="54.SAMN02745121_06508"/>
<dbReference type="Pfam" id="PF13628">
    <property type="entry name" value="DUF4142"/>
    <property type="match status" value="1"/>
</dbReference>
<gene>
    <name evidence="3" type="ORF">SAMN02745121_06508</name>
</gene>
<sequence length="199" mass="22612">MQPRNKTLYMLSFVFAAACSRTSPDTSSPEPVVEPSPAATAPAHRNTADDEIFGVLDVINDEAIAHGEYMKKWAKTQKVKEFAAMMINDHEFVRERAKKVRDALDLRATSSRLASDIQQDSRQKLDTMGKIEKGDELDKAYIDIQVDVHATWLSALDNKMIPFAQTDELRDELEEVRKIVESHYNLALDMRTNLKTEKK</sequence>
<organism evidence="3 4">
    <name type="scientific">Nannocystis exedens</name>
    <dbReference type="NCBI Taxonomy" id="54"/>
    <lineage>
        <taxon>Bacteria</taxon>
        <taxon>Pseudomonadati</taxon>
        <taxon>Myxococcota</taxon>
        <taxon>Polyangia</taxon>
        <taxon>Nannocystales</taxon>
        <taxon>Nannocystaceae</taxon>
        <taxon>Nannocystis</taxon>
    </lineage>
</organism>
<feature type="compositionally biased region" description="Low complexity" evidence="1">
    <location>
        <begin position="23"/>
        <end position="43"/>
    </location>
</feature>
<keyword evidence="4" id="KW-1185">Reference proteome</keyword>
<evidence type="ECO:0000256" key="1">
    <source>
        <dbReference type="SAM" id="MobiDB-lite"/>
    </source>
</evidence>
<feature type="domain" description="DUF4142" evidence="2">
    <location>
        <begin position="57"/>
        <end position="188"/>
    </location>
</feature>
<evidence type="ECO:0000313" key="3">
    <source>
        <dbReference type="EMBL" id="SFF01214.1"/>
    </source>
</evidence>